<dbReference type="InterPro" id="IPR000884">
    <property type="entry name" value="TSP1_rpt"/>
</dbReference>
<keyword evidence="1" id="KW-0677">Repeat</keyword>
<dbReference type="Ensembl" id="ENSHHUT00000049072.1">
    <property type="protein sequence ID" value="ENSHHUP00000047339.1"/>
    <property type="gene ID" value="ENSHHUG00000028731.1"/>
</dbReference>
<keyword evidence="4" id="KW-1185">Reference proteome</keyword>
<dbReference type="SUPFAM" id="SSF82895">
    <property type="entry name" value="TSP-1 type 1 repeat"/>
    <property type="match status" value="3"/>
</dbReference>
<dbReference type="InterPro" id="IPR052065">
    <property type="entry name" value="Compl_asym_regulator"/>
</dbReference>
<dbReference type="PANTHER" id="PTHR22906:SF21">
    <property type="entry name" value="SEMA DOMAIN-CONTAINING PROTEIN"/>
    <property type="match status" value="1"/>
</dbReference>
<dbReference type="InterPro" id="IPR036383">
    <property type="entry name" value="TSP1_rpt_sf"/>
</dbReference>
<dbReference type="GeneTree" id="ENSGT00940000155829"/>
<evidence type="ECO:0000256" key="1">
    <source>
        <dbReference type="ARBA" id="ARBA00022737"/>
    </source>
</evidence>
<sequence>MSACSGCQHGLWNCSLEPCPVDGGLSTWGPWSPCSLSCGGLGLKTRNRACSHPAPAYGGRDCLGPRQESTYCQAMDCPVDGGWSRWSPWSRCDKRCGGGRSIRTRSCFSPPPKNGGRKCEGEKNQVKPCNTKPCEASCTWNIHTHTHRIECLSLMIKTRNRIPSIVIGCVSCQSLFFWLTVDGGWTPWSVWSDCPVTCGRGTQIRSRACINPPPRNNGTGCSGPERDAQGCHIPPCLGNTDYCRSITNPTLTLFFRPLM</sequence>
<proteinExistence type="predicted"/>
<evidence type="ECO:0000313" key="3">
    <source>
        <dbReference type="Ensembl" id="ENSHHUP00000047339.1"/>
    </source>
</evidence>
<dbReference type="PRINTS" id="PR01705">
    <property type="entry name" value="TSP1REPEAT"/>
</dbReference>
<name>A0A4W5ND95_9TELE</name>
<reference evidence="4" key="1">
    <citation type="submission" date="2018-06" db="EMBL/GenBank/DDBJ databases">
        <title>Genome assembly of Danube salmon.</title>
        <authorList>
            <person name="Macqueen D.J."/>
            <person name="Gundappa M.K."/>
        </authorList>
    </citation>
    <scope>NUCLEOTIDE SEQUENCE [LARGE SCALE GENOMIC DNA]</scope>
</reference>
<evidence type="ECO:0000313" key="4">
    <source>
        <dbReference type="Proteomes" id="UP000314982"/>
    </source>
</evidence>
<dbReference type="PROSITE" id="PS50092">
    <property type="entry name" value="TSP1"/>
    <property type="match status" value="3"/>
</dbReference>
<dbReference type="Gene3D" id="2.20.100.10">
    <property type="entry name" value="Thrombospondin type-1 (TSP1) repeat"/>
    <property type="match status" value="3"/>
</dbReference>
<keyword evidence="2" id="KW-1015">Disulfide bond</keyword>
<accession>A0A4W5ND95</accession>
<organism evidence="3 4">
    <name type="scientific">Hucho hucho</name>
    <name type="common">huchen</name>
    <dbReference type="NCBI Taxonomy" id="62062"/>
    <lineage>
        <taxon>Eukaryota</taxon>
        <taxon>Metazoa</taxon>
        <taxon>Chordata</taxon>
        <taxon>Craniata</taxon>
        <taxon>Vertebrata</taxon>
        <taxon>Euteleostomi</taxon>
        <taxon>Actinopterygii</taxon>
        <taxon>Neopterygii</taxon>
        <taxon>Teleostei</taxon>
        <taxon>Protacanthopterygii</taxon>
        <taxon>Salmoniformes</taxon>
        <taxon>Salmonidae</taxon>
        <taxon>Salmoninae</taxon>
        <taxon>Hucho</taxon>
    </lineage>
</organism>
<reference evidence="3" key="3">
    <citation type="submission" date="2025-09" db="UniProtKB">
        <authorList>
            <consortium name="Ensembl"/>
        </authorList>
    </citation>
    <scope>IDENTIFICATION</scope>
</reference>
<dbReference type="SMART" id="SM00209">
    <property type="entry name" value="TSP1"/>
    <property type="match status" value="3"/>
</dbReference>
<protein>
    <submittedName>
        <fullName evidence="3">Uncharacterized protein</fullName>
    </submittedName>
</protein>
<dbReference type="AlphaFoldDB" id="A0A4W5ND95"/>
<reference evidence="3" key="2">
    <citation type="submission" date="2025-08" db="UniProtKB">
        <authorList>
            <consortium name="Ensembl"/>
        </authorList>
    </citation>
    <scope>IDENTIFICATION</scope>
</reference>
<dbReference type="Proteomes" id="UP000314982">
    <property type="component" value="Unassembled WGS sequence"/>
</dbReference>
<dbReference type="PANTHER" id="PTHR22906">
    <property type="entry name" value="PROPERDIN"/>
    <property type="match status" value="1"/>
</dbReference>
<evidence type="ECO:0000256" key="2">
    <source>
        <dbReference type="ARBA" id="ARBA00023157"/>
    </source>
</evidence>
<dbReference type="Pfam" id="PF00090">
    <property type="entry name" value="TSP_1"/>
    <property type="match status" value="3"/>
</dbReference>